<organism evidence="1">
    <name type="scientific">Oikopleura dioica</name>
    <name type="common">Tunicate</name>
    <dbReference type="NCBI Taxonomy" id="34765"/>
    <lineage>
        <taxon>Eukaryota</taxon>
        <taxon>Metazoa</taxon>
        <taxon>Chordata</taxon>
        <taxon>Tunicata</taxon>
        <taxon>Appendicularia</taxon>
        <taxon>Copelata</taxon>
        <taxon>Oikopleuridae</taxon>
        <taxon>Oikopleura</taxon>
    </lineage>
</organism>
<evidence type="ECO:0000313" key="1">
    <source>
        <dbReference type="EMBL" id="CBY12819.1"/>
    </source>
</evidence>
<evidence type="ECO:0000313" key="2">
    <source>
        <dbReference type="Proteomes" id="UP000001307"/>
    </source>
</evidence>
<name>E4XSV7_OIKDI</name>
<sequence>MEDEELEKVIGLLAAGEKKINLKFFAFYNCEVAESGWTIKFRSAYEEFGGDGKYYYFWLSNKEGGAKFKAIAREIDLRNGEEKNQRELQSERDGTRQLIKYIKVDDLAFVRFNITIL</sequence>
<dbReference type="EMBL" id="FN653141">
    <property type="protein sequence ID" value="CBY12819.1"/>
    <property type="molecule type" value="Genomic_DNA"/>
</dbReference>
<dbReference type="Proteomes" id="UP000001307">
    <property type="component" value="Unassembled WGS sequence"/>
</dbReference>
<keyword evidence="2" id="KW-1185">Reference proteome</keyword>
<gene>
    <name evidence="1" type="ORF">GSOID_T00002879001</name>
</gene>
<proteinExistence type="predicted"/>
<reference evidence="1" key="1">
    <citation type="journal article" date="2010" name="Science">
        <title>Plasticity of animal genome architecture unmasked by rapid evolution of a pelagic tunicate.</title>
        <authorList>
            <person name="Denoeud F."/>
            <person name="Henriet S."/>
            <person name="Mungpakdee S."/>
            <person name="Aury J.M."/>
            <person name="Da Silva C."/>
            <person name="Brinkmann H."/>
            <person name="Mikhaleva J."/>
            <person name="Olsen L.C."/>
            <person name="Jubin C."/>
            <person name="Canestro C."/>
            <person name="Bouquet J.M."/>
            <person name="Danks G."/>
            <person name="Poulain J."/>
            <person name="Campsteijn C."/>
            <person name="Adamski M."/>
            <person name="Cross I."/>
            <person name="Yadetie F."/>
            <person name="Muffato M."/>
            <person name="Louis A."/>
            <person name="Butcher S."/>
            <person name="Tsagkogeorga G."/>
            <person name="Konrad A."/>
            <person name="Singh S."/>
            <person name="Jensen M.F."/>
            <person name="Cong E.H."/>
            <person name="Eikeseth-Otteraa H."/>
            <person name="Noel B."/>
            <person name="Anthouard V."/>
            <person name="Porcel B.M."/>
            <person name="Kachouri-Lafond R."/>
            <person name="Nishino A."/>
            <person name="Ugolini M."/>
            <person name="Chourrout P."/>
            <person name="Nishida H."/>
            <person name="Aasland R."/>
            <person name="Huzurbazar S."/>
            <person name="Westhof E."/>
            <person name="Delsuc F."/>
            <person name="Lehrach H."/>
            <person name="Reinhardt R."/>
            <person name="Weissenbach J."/>
            <person name="Roy S.W."/>
            <person name="Artiguenave F."/>
            <person name="Postlethwait J.H."/>
            <person name="Manak J.R."/>
            <person name="Thompson E.M."/>
            <person name="Jaillon O."/>
            <person name="Du Pasquier L."/>
            <person name="Boudinot P."/>
            <person name="Liberles D.A."/>
            <person name="Volff J.N."/>
            <person name="Philippe H."/>
            <person name="Lenhard B."/>
            <person name="Roest Crollius H."/>
            <person name="Wincker P."/>
            <person name="Chourrout D."/>
        </authorList>
    </citation>
    <scope>NUCLEOTIDE SEQUENCE [LARGE SCALE GENOMIC DNA]</scope>
</reference>
<dbReference type="InParanoid" id="E4XSV7"/>
<dbReference type="AlphaFoldDB" id="E4XSV7"/>
<accession>E4XSV7</accession>
<protein>
    <submittedName>
        <fullName evidence="1">Uncharacterized protein</fullName>
    </submittedName>
</protein>